<evidence type="ECO:0000313" key="2">
    <source>
        <dbReference type="EMBL" id="GLC61643.1"/>
    </source>
</evidence>
<accession>A0A9W6C0H5</accession>
<keyword evidence="3" id="KW-1185">Reference proteome</keyword>
<dbReference type="Pfam" id="PF04720">
    <property type="entry name" value="PDDEXK_6"/>
    <property type="match status" value="1"/>
</dbReference>
<sequence>MDDDIFVVGYFCDEQLNSAAIDPSATALSCAKLSALTRLSERVQQMATPCNEFGRMVLHATSLAISLQGTTDPVALAPALSASGFDVVLRKAIGGASAGENVFRSLRHEFLVVRGSGEFRGMEFIVEPSLRQHFLIPHPSPEYEYVLSRTPDVFVGGSCRLAPLVQLLCALMADSFQRQDQPLPPWRTEAAMLSKWLPQPHLFTDSAMGSLVSSSAALALSSATSAAAAAAAAASPPPPPSRPVASTHWLFTRGSLAGQTTMLQARALGSPPNSNTNGCRSSSASSSSDDVSNASVSSSSSSGRSSSGSVAFDVCSGGSDVYPPSSQEDYNSCADISISITSSSISISSVSSQGPRPYGGRPPVGADVPAAKRAMLQFRGKQSPPGRRVVWGFESRHEHELQQKQQQQQQQQVEAGRSNKGATACQGGRQGALGRVGYELDAGWRPLLPNEPRWAPQAAAVAAAVAVAVADNNANVASRPAAFARTSLLTARLQAVRGA</sequence>
<feature type="compositionally biased region" description="Low complexity" evidence="1">
    <location>
        <begin position="347"/>
        <end position="365"/>
    </location>
</feature>
<organism evidence="2 3">
    <name type="scientific">Pleodorina starrii</name>
    <dbReference type="NCBI Taxonomy" id="330485"/>
    <lineage>
        <taxon>Eukaryota</taxon>
        <taxon>Viridiplantae</taxon>
        <taxon>Chlorophyta</taxon>
        <taxon>core chlorophytes</taxon>
        <taxon>Chlorophyceae</taxon>
        <taxon>CS clade</taxon>
        <taxon>Chlamydomonadales</taxon>
        <taxon>Volvocaceae</taxon>
        <taxon>Pleodorina</taxon>
    </lineage>
</organism>
<protein>
    <submittedName>
        <fullName evidence="2">Uncharacterized protein</fullName>
    </submittedName>
</protein>
<feature type="region of interest" description="Disordered" evidence="1">
    <location>
        <begin position="266"/>
        <end position="310"/>
    </location>
</feature>
<evidence type="ECO:0000256" key="1">
    <source>
        <dbReference type="SAM" id="MobiDB-lite"/>
    </source>
</evidence>
<feature type="compositionally biased region" description="Low complexity" evidence="1">
    <location>
        <begin position="403"/>
        <end position="412"/>
    </location>
</feature>
<gene>
    <name evidence="2" type="primary">PLEST009361</name>
    <name evidence="2" type="ORF">PLESTB_001786100</name>
</gene>
<feature type="region of interest" description="Disordered" evidence="1">
    <location>
        <begin position="395"/>
        <end position="428"/>
    </location>
</feature>
<dbReference type="EMBL" id="BRXU01000049">
    <property type="protein sequence ID" value="GLC61643.1"/>
    <property type="molecule type" value="Genomic_DNA"/>
</dbReference>
<dbReference type="Proteomes" id="UP001165080">
    <property type="component" value="Unassembled WGS sequence"/>
</dbReference>
<dbReference type="AlphaFoldDB" id="A0A9W6C0H5"/>
<dbReference type="PANTHER" id="PTHR31579:SF1">
    <property type="entry name" value="OS03G0796600 PROTEIN"/>
    <property type="match status" value="1"/>
</dbReference>
<dbReference type="PANTHER" id="PTHR31579">
    <property type="entry name" value="OS03G0796600 PROTEIN"/>
    <property type="match status" value="1"/>
</dbReference>
<feature type="region of interest" description="Disordered" evidence="1">
    <location>
        <begin position="347"/>
        <end position="366"/>
    </location>
</feature>
<dbReference type="OrthoDB" id="691424at2759"/>
<proteinExistence type="predicted"/>
<reference evidence="2 3" key="1">
    <citation type="journal article" date="2023" name="Commun. Biol.">
        <title>Reorganization of the ancestral sex-determining regions during the evolution of trioecy in Pleodorina starrii.</title>
        <authorList>
            <person name="Takahashi K."/>
            <person name="Suzuki S."/>
            <person name="Kawai-Toyooka H."/>
            <person name="Yamamoto K."/>
            <person name="Hamaji T."/>
            <person name="Ootsuki R."/>
            <person name="Yamaguchi H."/>
            <person name="Kawachi M."/>
            <person name="Higashiyama T."/>
            <person name="Nozaki H."/>
        </authorList>
    </citation>
    <scope>NUCLEOTIDE SEQUENCE [LARGE SCALE GENOMIC DNA]</scope>
    <source>
        <strain evidence="2 3">NIES-4479</strain>
    </source>
</reference>
<evidence type="ECO:0000313" key="3">
    <source>
        <dbReference type="Proteomes" id="UP001165080"/>
    </source>
</evidence>
<feature type="compositionally biased region" description="Low complexity" evidence="1">
    <location>
        <begin position="280"/>
        <end position="309"/>
    </location>
</feature>
<dbReference type="InterPro" id="IPR006502">
    <property type="entry name" value="PDDEXK-like"/>
</dbReference>
<name>A0A9W6C0H5_9CHLO</name>
<comment type="caution">
    <text evidence="2">The sequence shown here is derived from an EMBL/GenBank/DDBJ whole genome shotgun (WGS) entry which is preliminary data.</text>
</comment>